<dbReference type="GO" id="GO:0071035">
    <property type="term" value="P:nuclear polyadenylation-dependent rRNA catabolic process"/>
    <property type="evidence" value="ECO:0007669"/>
    <property type="project" value="EnsemblFungi"/>
</dbReference>
<name>G8C259_TETPH</name>
<dbReference type="InterPro" id="IPR036875">
    <property type="entry name" value="Znf_CCHC_sf"/>
</dbReference>
<evidence type="ECO:0000256" key="5">
    <source>
        <dbReference type="ARBA" id="ARBA00022833"/>
    </source>
</evidence>
<sequence length="339" mass="39781">MTEENNEGLRELRGEGRYFGILDGDQIISGSEIVCRQCRQEGHMQRDCPHTVCSYCGVLDEHASKDCKLTIFCKKCGETGHYFNHCPLRFDDNIYCTVCNSNRHVEKMCSSVWRSYALRDDNTDADLGQQLDMEKFYCYNCGSSGHLGDDCKEYRSSRVPNDDGSAFSGENLSTPLKKMYYQKLNEEYDYYDYGYRKNQSSYNDLNWRQANDQHYMQKPLPKPTSTMQSLPTLNYPQIPEHSYPVRQQGVYYNTQNQYNGQGSYINNYNNQYDNQYGSYDNYQNNNQYNNYNNFNNYQNNRNDGGRLNYNTVYRNNNESKSYQPTKSGTIDEDFKNIDY</sequence>
<dbReference type="KEGG" id="tpf:TPHA_0P00790"/>
<dbReference type="GO" id="GO:0031499">
    <property type="term" value="C:TRAMP complex"/>
    <property type="evidence" value="ECO:0007669"/>
    <property type="project" value="EnsemblFungi"/>
</dbReference>
<evidence type="ECO:0000256" key="2">
    <source>
        <dbReference type="ARBA" id="ARBA00022723"/>
    </source>
</evidence>
<dbReference type="GO" id="GO:0003723">
    <property type="term" value="F:RNA binding"/>
    <property type="evidence" value="ECO:0007669"/>
    <property type="project" value="EnsemblFungi"/>
</dbReference>
<dbReference type="SUPFAM" id="SSF57756">
    <property type="entry name" value="Retrovirus zinc finger-like domains"/>
    <property type="match status" value="3"/>
</dbReference>
<dbReference type="GO" id="GO:0071031">
    <property type="term" value="P:nuclear mRNA surveillance of mRNA 3'-end processing"/>
    <property type="evidence" value="ECO:0007669"/>
    <property type="project" value="EnsemblFungi"/>
</dbReference>
<feature type="domain" description="CCHC-type" evidence="8">
    <location>
        <begin position="35"/>
        <end position="49"/>
    </location>
</feature>
<dbReference type="GeneID" id="11530807"/>
<feature type="domain" description="CCHC-type" evidence="8">
    <location>
        <begin position="138"/>
        <end position="153"/>
    </location>
</feature>
<dbReference type="GO" id="GO:1990817">
    <property type="term" value="F:poly(A) RNA polymerase activity"/>
    <property type="evidence" value="ECO:0007669"/>
    <property type="project" value="EnsemblFungi"/>
</dbReference>
<evidence type="ECO:0000256" key="7">
    <source>
        <dbReference type="PROSITE-ProRule" id="PRU00047"/>
    </source>
</evidence>
<dbReference type="AlphaFoldDB" id="G8C259"/>
<keyword evidence="6" id="KW-0539">Nucleus</keyword>
<dbReference type="Pfam" id="PF00098">
    <property type="entry name" value="zf-CCHC"/>
    <property type="match status" value="2"/>
</dbReference>
<keyword evidence="3" id="KW-0677">Repeat</keyword>
<dbReference type="InterPro" id="IPR051644">
    <property type="entry name" value="TRAMP_AT-DNA-binding"/>
</dbReference>
<dbReference type="GO" id="GO:0034458">
    <property type="term" value="F:3'-5' RNA helicase activity"/>
    <property type="evidence" value="ECO:0007669"/>
    <property type="project" value="EnsemblFungi"/>
</dbReference>
<evidence type="ECO:0000313" key="10">
    <source>
        <dbReference type="Proteomes" id="UP000005666"/>
    </source>
</evidence>
<dbReference type="STRING" id="1071381.G8C259"/>
<evidence type="ECO:0000313" key="9">
    <source>
        <dbReference type="EMBL" id="CCE66237.1"/>
    </source>
</evidence>
<dbReference type="GO" id="GO:0006400">
    <property type="term" value="P:tRNA modification"/>
    <property type="evidence" value="ECO:0007669"/>
    <property type="project" value="EnsemblFungi"/>
</dbReference>
<dbReference type="GO" id="GO:0071038">
    <property type="term" value="P:TRAMP-dependent tRNA surveillance pathway"/>
    <property type="evidence" value="ECO:0007669"/>
    <property type="project" value="EnsemblFungi"/>
</dbReference>
<gene>
    <name evidence="9" type="primary">TPHA0P00790</name>
    <name evidence="9" type="ordered locus">TPHA_0P00790</name>
</gene>
<dbReference type="EMBL" id="HE612871">
    <property type="protein sequence ID" value="CCE66237.1"/>
    <property type="molecule type" value="Genomic_DNA"/>
</dbReference>
<comment type="subcellular location">
    <subcellularLocation>
        <location evidence="1">Nucleus</location>
    </subcellularLocation>
</comment>
<evidence type="ECO:0000259" key="8">
    <source>
        <dbReference type="PROSITE" id="PS50158"/>
    </source>
</evidence>
<dbReference type="GO" id="GO:0008270">
    <property type="term" value="F:zinc ion binding"/>
    <property type="evidence" value="ECO:0007669"/>
    <property type="project" value="UniProtKB-KW"/>
</dbReference>
<evidence type="ECO:0000256" key="6">
    <source>
        <dbReference type="ARBA" id="ARBA00023242"/>
    </source>
</evidence>
<reference evidence="9 10" key="1">
    <citation type="journal article" date="2011" name="Proc. Natl. Acad. Sci. U.S.A.">
        <title>Evolutionary erosion of yeast sex chromosomes by mating-type switching accidents.</title>
        <authorList>
            <person name="Gordon J.L."/>
            <person name="Armisen D."/>
            <person name="Proux-Wera E."/>
            <person name="Oheigeartaigh S.S."/>
            <person name="Byrne K.P."/>
            <person name="Wolfe K.H."/>
        </authorList>
    </citation>
    <scope>NUCLEOTIDE SEQUENCE [LARGE SCALE GENOMIC DNA]</scope>
    <source>
        <strain evidence="10">ATCC 24235 / CBS 4417 / NBRC 1672 / NRRL Y-8282 / UCD 70-5</strain>
    </source>
</reference>
<organism evidence="9 10">
    <name type="scientific">Tetrapisispora phaffii (strain ATCC 24235 / CBS 4417 / NBRC 1672 / NRRL Y-8282 / UCD 70-5)</name>
    <name type="common">Yeast</name>
    <name type="synonym">Fabospora phaffii</name>
    <dbReference type="NCBI Taxonomy" id="1071381"/>
    <lineage>
        <taxon>Eukaryota</taxon>
        <taxon>Fungi</taxon>
        <taxon>Dikarya</taxon>
        <taxon>Ascomycota</taxon>
        <taxon>Saccharomycotina</taxon>
        <taxon>Saccharomycetes</taxon>
        <taxon>Saccharomycetales</taxon>
        <taxon>Saccharomycetaceae</taxon>
        <taxon>Tetrapisispora</taxon>
    </lineage>
</organism>
<dbReference type="GO" id="GO:0071037">
    <property type="term" value="P:nuclear polyadenylation-dependent snRNA catabolic process"/>
    <property type="evidence" value="ECO:0007669"/>
    <property type="project" value="EnsemblFungi"/>
</dbReference>
<dbReference type="OrthoDB" id="7608935at2759"/>
<dbReference type="Gene3D" id="4.10.60.10">
    <property type="entry name" value="Zinc finger, CCHC-type"/>
    <property type="match status" value="2"/>
</dbReference>
<dbReference type="Proteomes" id="UP000005666">
    <property type="component" value="Chromosome 16"/>
</dbReference>
<dbReference type="GO" id="GO:0030674">
    <property type="term" value="F:protein-macromolecule adaptor activity"/>
    <property type="evidence" value="ECO:0007669"/>
    <property type="project" value="EnsemblFungi"/>
</dbReference>
<dbReference type="SMART" id="SM00343">
    <property type="entry name" value="ZnF_C2HC"/>
    <property type="match status" value="5"/>
</dbReference>
<dbReference type="PANTHER" id="PTHR46543">
    <property type="entry name" value="ZINC FINGER CCHC DOMAIN-CONTAINING PROTEIN 7"/>
    <property type="match status" value="1"/>
</dbReference>
<dbReference type="GO" id="GO:0071036">
    <property type="term" value="P:nuclear polyadenylation-dependent snoRNA catabolic process"/>
    <property type="evidence" value="ECO:0007669"/>
    <property type="project" value="EnsemblFungi"/>
</dbReference>
<evidence type="ECO:0000256" key="1">
    <source>
        <dbReference type="ARBA" id="ARBA00004123"/>
    </source>
</evidence>
<dbReference type="PANTHER" id="PTHR46543:SF1">
    <property type="entry name" value="ZINC FINGER CCHC DOMAIN-CONTAINING PROTEIN 7"/>
    <property type="match status" value="1"/>
</dbReference>
<dbReference type="RefSeq" id="XP_003688671.1">
    <property type="nucleotide sequence ID" value="XM_003688623.1"/>
</dbReference>
<dbReference type="GO" id="GO:0005730">
    <property type="term" value="C:nucleolus"/>
    <property type="evidence" value="ECO:0007669"/>
    <property type="project" value="EnsemblFungi"/>
</dbReference>
<keyword evidence="4 7" id="KW-0863">Zinc-finger</keyword>
<dbReference type="HOGENOM" id="CLU_049076_1_0_1"/>
<feature type="domain" description="CCHC-type" evidence="8">
    <location>
        <begin position="73"/>
        <end position="87"/>
    </location>
</feature>
<keyword evidence="2" id="KW-0479">Metal-binding</keyword>
<dbReference type="InterPro" id="IPR001878">
    <property type="entry name" value="Znf_CCHC"/>
</dbReference>
<evidence type="ECO:0000256" key="3">
    <source>
        <dbReference type="ARBA" id="ARBA00022737"/>
    </source>
</evidence>
<dbReference type="PROSITE" id="PS50158">
    <property type="entry name" value="ZF_CCHC"/>
    <property type="match status" value="3"/>
</dbReference>
<protein>
    <recommendedName>
        <fullName evidence="8">CCHC-type domain-containing protein</fullName>
    </recommendedName>
</protein>
<keyword evidence="10" id="KW-1185">Reference proteome</keyword>
<proteinExistence type="predicted"/>
<keyword evidence="5" id="KW-0862">Zinc</keyword>
<evidence type="ECO:0000256" key="4">
    <source>
        <dbReference type="ARBA" id="ARBA00022771"/>
    </source>
</evidence>
<dbReference type="eggNOG" id="KOG4400">
    <property type="taxonomic scope" value="Eukaryota"/>
</dbReference>
<dbReference type="GO" id="GO:0071039">
    <property type="term" value="P:nuclear polyadenylation-dependent CUT catabolic process"/>
    <property type="evidence" value="ECO:0007669"/>
    <property type="project" value="EnsemblFungi"/>
</dbReference>
<accession>G8C259</accession>